<evidence type="ECO:0000313" key="3">
    <source>
        <dbReference type="Proteomes" id="UP001342418"/>
    </source>
</evidence>
<dbReference type="Pfam" id="PF04221">
    <property type="entry name" value="RelB"/>
    <property type="match status" value="1"/>
</dbReference>
<reference evidence="2 3" key="1">
    <citation type="submission" date="2018-07" db="EMBL/GenBank/DDBJ databases">
        <title>Genome sequence of Nitratireductor thuwali#1536.</title>
        <authorList>
            <person name="Michoud G."/>
            <person name="Merlino G."/>
            <person name="Sefrji F.O."/>
            <person name="Daffonchio D."/>
        </authorList>
    </citation>
    <scope>NUCLEOTIDE SEQUENCE [LARGE SCALE GENOMIC DNA]</scope>
    <source>
        <strain evidence="3">Nit1536</strain>
    </source>
</reference>
<proteinExistence type="predicted"/>
<evidence type="ECO:0000256" key="1">
    <source>
        <dbReference type="SAM" id="MobiDB-lite"/>
    </source>
</evidence>
<name>A0ABY5MI78_9HYPH</name>
<gene>
    <name evidence="2" type="primary">dinJ</name>
    <name evidence="2" type="ORF">NTH_01403</name>
</gene>
<feature type="region of interest" description="Disordered" evidence="1">
    <location>
        <begin position="36"/>
        <end position="58"/>
    </location>
</feature>
<protein>
    <submittedName>
        <fullName evidence="2">Antitoxin DinJ</fullName>
    </submittedName>
</protein>
<sequence>MGLSVADYVRMALILVARDKAVSFPVKVANAATVKAMKEPDSNSRKKRAKDMPKLRTY</sequence>
<accession>A0ABY5MI78</accession>
<keyword evidence="3" id="KW-1185">Reference proteome</keyword>
<dbReference type="Proteomes" id="UP001342418">
    <property type="component" value="Chromosome"/>
</dbReference>
<organism evidence="2 3">
    <name type="scientific">Nitratireductor thuwali</name>
    <dbReference type="NCBI Taxonomy" id="2267699"/>
    <lineage>
        <taxon>Bacteria</taxon>
        <taxon>Pseudomonadati</taxon>
        <taxon>Pseudomonadota</taxon>
        <taxon>Alphaproteobacteria</taxon>
        <taxon>Hyphomicrobiales</taxon>
        <taxon>Phyllobacteriaceae</taxon>
        <taxon>Nitratireductor</taxon>
    </lineage>
</organism>
<evidence type="ECO:0000313" key="2">
    <source>
        <dbReference type="EMBL" id="UUP16953.1"/>
    </source>
</evidence>
<dbReference type="InterPro" id="IPR007337">
    <property type="entry name" value="RelB/DinJ"/>
</dbReference>
<dbReference type="EMBL" id="CP030941">
    <property type="protein sequence ID" value="UUP16953.1"/>
    <property type="molecule type" value="Genomic_DNA"/>
</dbReference>